<organism evidence="1 2">
    <name type="scientific">Albula glossodonta</name>
    <name type="common">roundjaw bonefish</name>
    <dbReference type="NCBI Taxonomy" id="121402"/>
    <lineage>
        <taxon>Eukaryota</taxon>
        <taxon>Metazoa</taxon>
        <taxon>Chordata</taxon>
        <taxon>Craniata</taxon>
        <taxon>Vertebrata</taxon>
        <taxon>Euteleostomi</taxon>
        <taxon>Actinopterygii</taxon>
        <taxon>Neopterygii</taxon>
        <taxon>Teleostei</taxon>
        <taxon>Albuliformes</taxon>
        <taxon>Albulidae</taxon>
        <taxon>Albula</taxon>
    </lineage>
</organism>
<keyword evidence="2" id="KW-1185">Reference proteome</keyword>
<name>A0A8T2MXE1_9TELE</name>
<dbReference type="AlphaFoldDB" id="A0A8T2MXE1"/>
<sequence length="101" mass="11537">MRHKPVNRSVPVLGQGRDLWVRGEFSVFGLNVSHSYVVCDGGIYGAVPRRVEHHIFNRAQRHQVTSRFSMKFWSQTISSTASLWIGFAFELGSVKIKTIIY</sequence>
<dbReference type="OrthoDB" id="5985551at2759"/>
<protein>
    <submittedName>
        <fullName evidence="1">Uncharacterized protein</fullName>
    </submittedName>
</protein>
<comment type="caution">
    <text evidence="1">The sequence shown here is derived from an EMBL/GenBank/DDBJ whole genome shotgun (WGS) entry which is preliminary data.</text>
</comment>
<reference evidence="1" key="1">
    <citation type="thesis" date="2021" institute="BYU ScholarsArchive" country="Provo, UT, USA">
        <title>Applications of and Algorithms for Genome Assembly and Genomic Analyses with an Emphasis on Marine Teleosts.</title>
        <authorList>
            <person name="Pickett B.D."/>
        </authorList>
    </citation>
    <scope>NUCLEOTIDE SEQUENCE</scope>
    <source>
        <strain evidence="1">HI-2016</strain>
    </source>
</reference>
<evidence type="ECO:0000313" key="2">
    <source>
        <dbReference type="Proteomes" id="UP000824540"/>
    </source>
</evidence>
<dbReference type="Proteomes" id="UP000824540">
    <property type="component" value="Unassembled WGS sequence"/>
</dbReference>
<evidence type="ECO:0000313" key="1">
    <source>
        <dbReference type="EMBL" id="KAG9333009.1"/>
    </source>
</evidence>
<dbReference type="EMBL" id="JAFBMS010000223">
    <property type="protein sequence ID" value="KAG9333009.1"/>
    <property type="molecule type" value="Genomic_DNA"/>
</dbReference>
<gene>
    <name evidence="1" type="ORF">JZ751_013885</name>
</gene>
<accession>A0A8T2MXE1</accession>
<proteinExistence type="predicted"/>